<keyword evidence="4" id="KW-1185">Reference proteome</keyword>
<keyword evidence="2" id="KW-0812">Transmembrane</keyword>
<comment type="caution">
    <text evidence="3">The sequence shown here is derived from an EMBL/GenBank/DDBJ whole genome shotgun (WGS) entry which is preliminary data.</text>
</comment>
<evidence type="ECO:0000256" key="1">
    <source>
        <dbReference type="SAM" id="MobiDB-lite"/>
    </source>
</evidence>
<reference evidence="3 4" key="1">
    <citation type="submission" date="2021-05" db="EMBL/GenBank/DDBJ databases">
        <title>The draft genome of Geobacter chapellei DSM 13688.</title>
        <authorList>
            <person name="Xu Z."/>
            <person name="Masuda Y."/>
            <person name="Itoh H."/>
            <person name="Senoo K."/>
        </authorList>
    </citation>
    <scope>NUCLEOTIDE SEQUENCE [LARGE SCALE GENOMIC DNA]</scope>
    <source>
        <strain evidence="3 4">DSM 13688</strain>
    </source>
</reference>
<feature type="region of interest" description="Disordered" evidence="1">
    <location>
        <begin position="211"/>
        <end position="238"/>
    </location>
</feature>
<proteinExistence type="predicted"/>
<feature type="transmembrane region" description="Helical" evidence="2">
    <location>
        <begin position="245"/>
        <end position="264"/>
    </location>
</feature>
<accession>A0ABS5U8X7</accession>
<name>A0ABS5U8X7_9BACT</name>
<evidence type="ECO:0008006" key="5">
    <source>
        <dbReference type="Google" id="ProtNLM"/>
    </source>
</evidence>
<dbReference type="Proteomes" id="UP000784128">
    <property type="component" value="Unassembled WGS sequence"/>
</dbReference>
<evidence type="ECO:0000256" key="2">
    <source>
        <dbReference type="SAM" id="Phobius"/>
    </source>
</evidence>
<feature type="compositionally biased region" description="Polar residues" evidence="1">
    <location>
        <begin position="211"/>
        <end position="228"/>
    </location>
</feature>
<keyword evidence="2" id="KW-1133">Transmembrane helix</keyword>
<protein>
    <recommendedName>
        <fullName evidence="5">Response regulatory domain-containing protein</fullName>
    </recommendedName>
</protein>
<gene>
    <name evidence="3" type="ORF">KJB30_10015</name>
</gene>
<keyword evidence="2" id="KW-0472">Membrane</keyword>
<organism evidence="3 4">
    <name type="scientific">Pelotalea chapellei</name>
    <dbReference type="NCBI Taxonomy" id="44671"/>
    <lineage>
        <taxon>Bacteria</taxon>
        <taxon>Pseudomonadati</taxon>
        <taxon>Thermodesulfobacteriota</taxon>
        <taxon>Desulfuromonadia</taxon>
        <taxon>Geobacterales</taxon>
        <taxon>Geobacteraceae</taxon>
        <taxon>Pelotalea</taxon>
    </lineage>
</organism>
<evidence type="ECO:0000313" key="3">
    <source>
        <dbReference type="EMBL" id="MBT1072119.1"/>
    </source>
</evidence>
<feature type="region of interest" description="Disordered" evidence="1">
    <location>
        <begin position="121"/>
        <end position="154"/>
    </location>
</feature>
<dbReference type="RefSeq" id="WP_214298678.1">
    <property type="nucleotide sequence ID" value="NZ_JAHDYS010000008.1"/>
</dbReference>
<evidence type="ECO:0000313" key="4">
    <source>
        <dbReference type="Proteomes" id="UP000784128"/>
    </source>
</evidence>
<sequence>MTDLLLITDVPRLLKVFSPLAEERNLRLRVATNLEKGAEEIVAEKPGIVFVQTHLSGLSAEILLMHLKKQLGRRRSRFVLLCPGDQLSGEAVKLYHGHIDTALDDTLLLDSVRDMISTLVSPRKKNVAQPSDPADSVPAVVEEEENEEPVRQGIDSDATAFVPLKYEQEFQSSSVSGPSPEEHSLEEQGVVYGRRPQISVYSEFTSSFDDAVSSMPTQEPLTSSQNWSHESRIASEPAPGRSRRAMFLLWLAPVLIAAVVITILQHRKSKPEPVEVVATPPSGPAAKPKEVLPATPVTVQPAVPSPIPPAASAVIATPSVSTAQTPVPSAAVKPSVSANRLTVLPEFVPRYGRDKSYAADHPGWERYKGQVTEFKIFREGESIKAIQIIDRGGRGLPDSFMKSALKQVTKSPAFAVTSSEKKGDYTIQRGQVSENINAVYYRDASGSKLRAFVITWQ</sequence>
<dbReference type="EMBL" id="JAHDYS010000008">
    <property type="protein sequence ID" value="MBT1072119.1"/>
    <property type="molecule type" value="Genomic_DNA"/>
</dbReference>